<feature type="domain" description="Flavodoxin-like fold" evidence="4">
    <location>
        <begin position="4"/>
        <end position="177"/>
    </location>
</feature>
<dbReference type="InterPro" id="IPR029039">
    <property type="entry name" value="Flavoprotein-like_sf"/>
</dbReference>
<dbReference type="Proteomes" id="UP000183750">
    <property type="component" value="Unassembled WGS sequence"/>
</dbReference>
<evidence type="ECO:0000313" key="7">
    <source>
        <dbReference type="Proteomes" id="UP000183750"/>
    </source>
</evidence>
<dbReference type="OrthoDB" id="9798454at2"/>
<dbReference type="RefSeq" id="WP_074731456.1">
    <property type="nucleotide sequence ID" value="NZ_FNSQ01000001.1"/>
</dbReference>
<feature type="compositionally biased region" description="Low complexity" evidence="3">
    <location>
        <begin position="210"/>
        <end position="224"/>
    </location>
</feature>
<dbReference type="GO" id="GO:0003955">
    <property type="term" value="F:NAD(P)H dehydrogenase (quinone) activity"/>
    <property type="evidence" value="ECO:0007669"/>
    <property type="project" value="TreeGrafter"/>
</dbReference>
<keyword evidence="2" id="KW-0560">Oxidoreductase</keyword>
<name>A0A1H4I4J9_9MICO</name>
<sequence length="224" mass="24276">MPSALIIDGHPDARSLSAELARRYAAAHGDARILALRDLDFDPSLRFGYRERMELEPDLIDAKQALREAATVVVVTPLWWGSVPAVLKGFFDRALLPQQEYRYSKAGLPEGLLTAASGRLFLLADTPWFLTPFTGLPARTHVARGTLRFCGIRSVRTTRMLGVKDAKPERIASWLARAGSLGHRDGVRDAARAGISTGIRDRGDEAEPQAIAADAASSSVVATS</sequence>
<proteinExistence type="inferred from homology"/>
<gene>
    <name evidence="5" type="ORF">SAMN04489807_0005</name>
    <name evidence="6" type="ORF">SAMN04489807_0690</name>
</gene>
<comment type="similarity">
    <text evidence="1">Belongs to the NAD(P)H dehydrogenase (quinone) family.</text>
</comment>
<dbReference type="GO" id="GO:0005829">
    <property type="term" value="C:cytosol"/>
    <property type="evidence" value="ECO:0007669"/>
    <property type="project" value="TreeGrafter"/>
</dbReference>
<dbReference type="InterPro" id="IPR051545">
    <property type="entry name" value="NAD(P)H_dehydrogenase_qn"/>
</dbReference>
<evidence type="ECO:0000259" key="4">
    <source>
        <dbReference type="Pfam" id="PF02525"/>
    </source>
</evidence>
<evidence type="ECO:0000313" key="5">
    <source>
        <dbReference type="EMBL" id="SEB28706.1"/>
    </source>
</evidence>
<keyword evidence="7" id="KW-1185">Reference proteome</keyword>
<organism evidence="5 7">
    <name type="scientific">Microbacterium hydrocarbonoxydans</name>
    <dbReference type="NCBI Taxonomy" id="273678"/>
    <lineage>
        <taxon>Bacteria</taxon>
        <taxon>Bacillati</taxon>
        <taxon>Actinomycetota</taxon>
        <taxon>Actinomycetes</taxon>
        <taxon>Micrococcales</taxon>
        <taxon>Microbacteriaceae</taxon>
        <taxon>Microbacterium</taxon>
    </lineage>
</organism>
<accession>A0A1H4I4J9</accession>
<dbReference type="EMBL" id="FNSQ01000005">
    <property type="protein sequence ID" value="SEB43202.1"/>
    <property type="molecule type" value="Genomic_DNA"/>
</dbReference>
<evidence type="ECO:0000256" key="3">
    <source>
        <dbReference type="SAM" id="MobiDB-lite"/>
    </source>
</evidence>
<evidence type="ECO:0000256" key="2">
    <source>
        <dbReference type="ARBA" id="ARBA00023002"/>
    </source>
</evidence>
<feature type="region of interest" description="Disordered" evidence="3">
    <location>
        <begin position="198"/>
        <end position="224"/>
    </location>
</feature>
<evidence type="ECO:0000313" key="6">
    <source>
        <dbReference type="EMBL" id="SEB43202.1"/>
    </source>
</evidence>
<dbReference type="AlphaFoldDB" id="A0A1H4I4J9"/>
<dbReference type="SUPFAM" id="SSF52218">
    <property type="entry name" value="Flavoproteins"/>
    <property type="match status" value="1"/>
</dbReference>
<dbReference type="EMBL" id="FNSQ01000001">
    <property type="protein sequence ID" value="SEB28706.1"/>
    <property type="molecule type" value="Genomic_DNA"/>
</dbReference>
<protein>
    <submittedName>
        <fullName evidence="5">Putative NADPH-quinone reductase (Modulator of drug activity B)</fullName>
    </submittedName>
</protein>
<dbReference type="InterPro" id="IPR003680">
    <property type="entry name" value="Flavodoxin_fold"/>
</dbReference>
<reference evidence="7" key="2">
    <citation type="submission" date="2016-10" db="EMBL/GenBank/DDBJ databases">
        <authorList>
            <person name="Varghese N."/>
            <person name="Submissions S."/>
        </authorList>
    </citation>
    <scope>NUCLEOTIDE SEQUENCE [LARGE SCALE GENOMIC DNA]</scope>
    <source>
        <strain evidence="7">DSM 16089</strain>
    </source>
</reference>
<dbReference type="Gene3D" id="3.40.50.360">
    <property type="match status" value="1"/>
</dbReference>
<dbReference type="PANTHER" id="PTHR10204">
    <property type="entry name" value="NAD P H OXIDOREDUCTASE-RELATED"/>
    <property type="match status" value="1"/>
</dbReference>
<dbReference type="PANTHER" id="PTHR10204:SF34">
    <property type="entry name" value="NAD(P)H DEHYDROGENASE [QUINONE] 1 ISOFORM 1"/>
    <property type="match status" value="1"/>
</dbReference>
<evidence type="ECO:0000256" key="1">
    <source>
        <dbReference type="ARBA" id="ARBA00006252"/>
    </source>
</evidence>
<dbReference type="Pfam" id="PF02525">
    <property type="entry name" value="Flavodoxin_2"/>
    <property type="match status" value="1"/>
</dbReference>
<reference evidence="5" key="1">
    <citation type="submission" date="2016-10" db="EMBL/GenBank/DDBJ databases">
        <authorList>
            <person name="de Groot N.N."/>
        </authorList>
    </citation>
    <scope>NUCLEOTIDE SEQUENCE [LARGE SCALE GENOMIC DNA]</scope>
    <source>
        <strain evidence="5">DSM 16089</strain>
    </source>
</reference>